<reference evidence="2 3" key="1">
    <citation type="journal article" date="2016" name="Appl. Environ. Microbiol.">
        <title>Whole genome relationships among Francisella bacteria of diverse origin define new species and provide specific regions for detection.</title>
        <authorList>
            <person name="Challacombe J.F."/>
            <person name="Petersen J.M."/>
            <person name="Gallegos-Graves V."/>
            <person name="Hodge D."/>
            <person name="Pillai S."/>
            <person name="Kuske C.R."/>
        </authorList>
    </citation>
    <scope>NUCLEOTIDE SEQUENCE [LARGE SCALE GENOMIC DNA]</scope>
    <source>
        <strain evidence="3">TX07-7310</strain>
    </source>
</reference>
<dbReference type="AlphaFoldDB" id="A0A1L4BT16"/>
<keyword evidence="3" id="KW-1185">Reference proteome</keyword>
<dbReference type="KEGG" id="frx:F7310_06310"/>
<dbReference type="STRING" id="573570.F7310_06310"/>
<dbReference type="OrthoDB" id="6394609at2"/>
<keyword evidence="1" id="KW-0812">Transmembrane</keyword>
<keyword evidence="1" id="KW-0472">Membrane</keyword>
<dbReference type="RefSeq" id="WP_072712603.1">
    <property type="nucleotide sequence ID" value="NZ_CP016796.1"/>
</dbReference>
<gene>
    <name evidence="2" type="ORF">F7310_06310</name>
</gene>
<feature type="transmembrane region" description="Helical" evidence="1">
    <location>
        <begin position="72"/>
        <end position="92"/>
    </location>
</feature>
<evidence type="ECO:0000313" key="3">
    <source>
        <dbReference type="Proteomes" id="UP000184222"/>
    </source>
</evidence>
<evidence type="ECO:0000313" key="2">
    <source>
        <dbReference type="EMBL" id="API86991.1"/>
    </source>
</evidence>
<feature type="transmembrane region" description="Helical" evidence="1">
    <location>
        <begin position="37"/>
        <end position="60"/>
    </location>
</feature>
<sequence>MLSKVKKLKSRFKKRNSYNNSYSSELISSIHRADIKATILSIIWAAGPVTIIAITLGYYFSHGTSVPLVTVAYFSLYVFFVGLVGFVSKIIFDSIRHSKQEKMQDRFLTVMEESYQSLYLSKKMNLANLNDQVRDNRVAYEILSKSHPTSKEIFYIFDLHFNKEMAEFAEIIYLHKENGFPIDNHDNKRKLRKFYKQISNSQNITEDLKKKFLNALVGEYSDLKQGLERKAGFLTKIYNSAGQYNLFDLDDASNAITLFIELLSGRKIYYFRTISKFEDVKKDYLFTSIEKLRSKITQKYNHILGIYKQCFLIMSEVAPNLDLRELINITEDVTENISKLESSIAQLHTKKLPKDVKRQLQQNRNRFNQNVRIIKTLLKRLTVLLNQWRSLNFDKDEKLNKNIEHELAYVFLEEKMRMSIAYELFEYINYEHDFATKTEQIKAYARQIVRVLQEPLSLEEAPVLTAIEMSNRANLSSIKLTNSTAQKLNTTYNLCRSVKTNISEIRRRINKVLVAQYL</sequence>
<protein>
    <submittedName>
        <fullName evidence="2">Uncharacterized protein</fullName>
    </submittedName>
</protein>
<proteinExistence type="predicted"/>
<accession>A0A1L4BT16</accession>
<organism evidence="2 3">
    <name type="scientific">Francisella uliginis</name>
    <dbReference type="NCBI Taxonomy" id="573570"/>
    <lineage>
        <taxon>Bacteria</taxon>
        <taxon>Pseudomonadati</taxon>
        <taxon>Pseudomonadota</taxon>
        <taxon>Gammaproteobacteria</taxon>
        <taxon>Thiotrichales</taxon>
        <taxon>Francisellaceae</taxon>
        <taxon>Francisella</taxon>
    </lineage>
</organism>
<name>A0A1L4BT16_9GAMM</name>
<dbReference type="EMBL" id="CP016796">
    <property type="protein sequence ID" value="API86991.1"/>
    <property type="molecule type" value="Genomic_DNA"/>
</dbReference>
<evidence type="ECO:0000256" key="1">
    <source>
        <dbReference type="SAM" id="Phobius"/>
    </source>
</evidence>
<keyword evidence="1" id="KW-1133">Transmembrane helix</keyword>
<dbReference type="Proteomes" id="UP000184222">
    <property type="component" value="Chromosome"/>
</dbReference>